<dbReference type="Pfam" id="PF12118">
    <property type="entry name" value="SprA-related"/>
    <property type="match status" value="1"/>
</dbReference>
<dbReference type="AlphaFoldDB" id="A0A6M4ABH2"/>
<keyword evidence="3" id="KW-1185">Reference proteome</keyword>
<dbReference type="KEGG" id="upi:EJG51_012215"/>
<protein>
    <submittedName>
        <fullName evidence="2">Catalase</fullName>
    </submittedName>
</protein>
<evidence type="ECO:0000256" key="1">
    <source>
        <dbReference type="SAM" id="MobiDB-lite"/>
    </source>
</evidence>
<evidence type="ECO:0000313" key="2">
    <source>
        <dbReference type="EMBL" id="QJQ07717.1"/>
    </source>
</evidence>
<reference evidence="2 3" key="1">
    <citation type="journal article" date="2019" name="Int. J. Syst. Evol. Microbiol.">
        <title>Undibacterium piscinae sp. nov., isolated from Korean shiner intestine.</title>
        <authorList>
            <person name="Lee S.Y."/>
            <person name="Kang W."/>
            <person name="Kim P.S."/>
            <person name="Kim H.S."/>
            <person name="Sung H."/>
            <person name="Shin N.R."/>
            <person name="Whon T.W."/>
            <person name="Yun J.H."/>
            <person name="Lee J.Y."/>
            <person name="Lee J.Y."/>
            <person name="Jung M.J."/>
            <person name="Jeong Y.S."/>
            <person name="Tak E.J."/>
            <person name="Han J.E."/>
            <person name="Hyun D.W."/>
            <person name="Kang M.S."/>
            <person name="Lee K.E."/>
            <person name="Lee B.H."/>
            <person name="Bae J.W."/>
        </authorList>
    </citation>
    <scope>NUCLEOTIDE SEQUENCE [LARGE SCALE GENOMIC DNA]</scope>
    <source>
        <strain evidence="2 3">S11R28</strain>
    </source>
</reference>
<feature type="compositionally biased region" description="Low complexity" evidence="1">
    <location>
        <begin position="41"/>
        <end position="53"/>
    </location>
</feature>
<proteinExistence type="predicted"/>
<organism evidence="2 3">
    <name type="scientific">Undibacterium piscinae</name>
    <dbReference type="NCBI Taxonomy" id="2495591"/>
    <lineage>
        <taxon>Bacteria</taxon>
        <taxon>Pseudomonadati</taxon>
        <taxon>Pseudomonadota</taxon>
        <taxon>Betaproteobacteria</taxon>
        <taxon>Burkholderiales</taxon>
        <taxon>Oxalobacteraceae</taxon>
        <taxon>Undibacterium</taxon>
    </lineage>
</organism>
<name>A0A6M4ABH2_9BURK</name>
<feature type="region of interest" description="Disordered" evidence="1">
    <location>
        <begin position="32"/>
        <end position="59"/>
    </location>
</feature>
<dbReference type="Proteomes" id="UP000274350">
    <property type="component" value="Chromosome"/>
</dbReference>
<dbReference type="InterPro" id="IPR021973">
    <property type="entry name" value="SprA-related"/>
</dbReference>
<accession>A0A6M4ABH2</accession>
<sequence length="213" mass="22079">MTVSGSSSAYSVASSGQTGLALVHALDKVDTTSAKGVRATGSDSGSTNGSGKSAGETVQLSDEAKAAVRSLQARDRQVRAHEQAHLAASGGLATSGASYTYQKGPDGVSYAIGGEVSIDVSEGNTPQDTIVRAITIRSAALAPADPSGPDRAIAAQASQMAGYTEGLRFSCETRHAYENTRSLVSIRDQGHRNRLAPLVRRASYCLDQLKIPR</sequence>
<gene>
    <name evidence="2" type="ORF">EJG51_012215</name>
</gene>
<dbReference type="EMBL" id="CP051152">
    <property type="protein sequence ID" value="QJQ07717.1"/>
    <property type="molecule type" value="Genomic_DNA"/>
</dbReference>
<evidence type="ECO:0000313" key="3">
    <source>
        <dbReference type="Proteomes" id="UP000274350"/>
    </source>
</evidence>